<feature type="compositionally biased region" description="Low complexity" evidence="1">
    <location>
        <begin position="847"/>
        <end position="856"/>
    </location>
</feature>
<evidence type="ECO:0000313" key="3">
    <source>
        <dbReference type="Proteomes" id="UP001231518"/>
    </source>
</evidence>
<sequence>MGCVLKQRPLVEPSVPSVGVDEASLLHSLTALTRRANPISHTSTDVIQAMLEVIRNSSTLNSDRNQGNESRAKETISSERSRPSTSNISSSAVNGFSHFVNGHKVDSSPPAAVASSSRYPTTTNVAVRTYSSGTSNSTASLTQSAVHLPAAAHPVSASHPPGIPRPPSVAHSLSVPHPPSAPHPHTVRAAAAAPAAYLPYQPAFPPPPTRGYYPQPYPSTSNPSTLNSDRNQGNESRAKETISSERSRPSTSNISSSAVNGFSHFVNGHKVDSSPPAAVASSSRYPTTTNVAVRTYSSGTSNSTASLTQSAVHLPAAAHPVSASHPPGIPRPPSVAHSLSVPHPPSAPHPHTVRAAAAAPAAYLPYQPAFPPPPTRGYYPQPYPSTSNPSTLNSDRNQGNESRAKETISSERSRPSTSNISSSAVNGFSHFVNGHKVDSSPPAAVASSSRYPTTTNVAVRTYSSGTSNSTASLTQSAVHLPAAAHPVSASHPPGIPRPPSVAHSLSVPHPPSAPHPHTVRAAAAAPAAYLPYQPAFPPPPTRGYYPQPYPSTSNPSTLNSDRNQGNESRAKETISSERSRPSTSNISSSAVNGFSHFVNGHKVDSSPPAAVASSSRYPTTTNVALRTYSSGTSNSTATLTQSAVHLPAAAHPVSASHPPGIPRPPSVAHSLSVPHPPSAPHPHTVRAAAAAPAAYLPYQPAFPPPPTRGYYPQPYPSTSNHVPNIHQSYPNSPRGAVTPQVPARPSTSTTAPPVQNAQINQGNESRAKETISSERSRPSTSNISSSAVNGFSHFVNGHKVDSGPPAAVASSSRYPTTTNVAVRTYSSGTSNSTASLTQSAVHLPAAAHPVSASHPPGISRPPSVAHSLSVPHPPSAPHPRTVRAAARTCCVASGAILLVPKVLKIFKT</sequence>
<feature type="compositionally biased region" description="Polar residues" evidence="1">
    <location>
        <begin position="717"/>
        <end position="731"/>
    </location>
</feature>
<feature type="compositionally biased region" description="Basic and acidic residues" evidence="1">
    <location>
        <begin position="568"/>
        <end position="580"/>
    </location>
</feature>
<feature type="compositionally biased region" description="Basic and acidic residues" evidence="1">
    <location>
        <begin position="70"/>
        <end position="82"/>
    </location>
</feature>
<feature type="compositionally biased region" description="Polar residues" evidence="1">
    <location>
        <begin position="551"/>
        <end position="567"/>
    </location>
</feature>
<gene>
    <name evidence="2" type="ORF">PYW07_013524</name>
</gene>
<dbReference type="EMBL" id="JARGEI010000025">
    <property type="protein sequence ID" value="KAJ8708920.1"/>
    <property type="molecule type" value="Genomic_DNA"/>
</dbReference>
<feature type="compositionally biased region" description="Basic and acidic residues" evidence="1">
    <location>
        <begin position="765"/>
        <end position="777"/>
    </location>
</feature>
<accession>A0AAD7YAT4</accession>
<evidence type="ECO:0000313" key="2">
    <source>
        <dbReference type="EMBL" id="KAJ8708920.1"/>
    </source>
</evidence>
<organism evidence="2 3">
    <name type="scientific">Mythimna separata</name>
    <name type="common">Oriental armyworm</name>
    <name type="synonym">Pseudaletia separata</name>
    <dbReference type="NCBI Taxonomy" id="271217"/>
    <lineage>
        <taxon>Eukaryota</taxon>
        <taxon>Metazoa</taxon>
        <taxon>Ecdysozoa</taxon>
        <taxon>Arthropoda</taxon>
        <taxon>Hexapoda</taxon>
        <taxon>Insecta</taxon>
        <taxon>Pterygota</taxon>
        <taxon>Neoptera</taxon>
        <taxon>Endopterygota</taxon>
        <taxon>Lepidoptera</taxon>
        <taxon>Glossata</taxon>
        <taxon>Ditrysia</taxon>
        <taxon>Noctuoidea</taxon>
        <taxon>Noctuidae</taxon>
        <taxon>Noctuinae</taxon>
        <taxon>Hadenini</taxon>
        <taxon>Mythimna</taxon>
    </lineage>
</organism>
<feature type="region of interest" description="Disordered" evidence="1">
    <location>
        <begin position="318"/>
        <end position="353"/>
    </location>
</feature>
<proteinExistence type="predicted"/>
<feature type="compositionally biased region" description="Basic and acidic residues" evidence="1">
    <location>
        <begin position="236"/>
        <end position="248"/>
    </location>
</feature>
<feature type="compositionally biased region" description="Polar residues" evidence="1">
    <location>
        <begin position="58"/>
        <end position="69"/>
    </location>
</feature>
<feature type="region of interest" description="Disordered" evidence="1">
    <location>
        <begin position="847"/>
        <end position="880"/>
    </location>
</feature>
<feature type="region of interest" description="Disordered" evidence="1">
    <location>
        <begin position="484"/>
        <end position="519"/>
    </location>
</feature>
<reference evidence="2" key="1">
    <citation type="submission" date="2023-03" db="EMBL/GenBank/DDBJ databases">
        <title>Chromosome-level genomes of two armyworms, Mythimna separata and Mythimna loreyi, provide insights into the biosynthesis and reception of sex pheromones.</title>
        <authorList>
            <person name="Zhao H."/>
        </authorList>
    </citation>
    <scope>NUCLEOTIDE SEQUENCE</scope>
    <source>
        <strain evidence="2">BeijingLab</strain>
        <tissue evidence="2">Pupa</tissue>
    </source>
</reference>
<feature type="compositionally biased region" description="Polar residues" evidence="1">
    <location>
        <begin position="755"/>
        <end position="764"/>
    </location>
</feature>
<feature type="compositionally biased region" description="Polar residues" evidence="1">
    <location>
        <begin position="219"/>
        <end position="235"/>
    </location>
</feature>
<name>A0AAD7YAT4_MYTSE</name>
<feature type="compositionally biased region" description="Low complexity" evidence="1">
    <location>
        <begin position="743"/>
        <end position="753"/>
    </location>
</feature>
<feature type="region of interest" description="Disordered" evidence="1">
    <location>
        <begin position="152"/>
        <end position="187"/>
    </location>
</feature>
<evidence type="ECO:0000256" key="1">
    <source>
        <dbReference type="SAM" id="MobiDB-lite"/>
    </source>
</evidence>
<comment type="caution">
    <text evidence="2">The sequence shown here is derived from an EMBL/GenBank/DDBJ whole genome shotgun (WGS) entry which is preliminary data.</text>
</comment>
<feature type="compositionally biased region" description="Basic and acidic residues" evidence="1">
    <location>
        <begin position="402"/>
        <end position="414"/>
    </location>
</feature>
<feature type="region of interest" description="Disordered" evidence="1">
    <location>
        <begin position="372"/>
        <end position="423"/>
    </location>
</feature>
<feature type="compositionally biased region" description="Polar residues" evidence="1">
    <location>
        <begin position="385"/>
        <end position="401"/>
    </location>
</feature>
<keyword evidence="3" id="KW-1185">Reference proteome</keyword>
<dbReference type="Proteomes" id="UP001231518">
    <property type="component" value="Chromosome 32"/>
</dbReference>
<feature type="region of interest" description="Disordered" evidence="1">
    <location>
        <begin position="651"/>
        <end position="683"/>
    </location>
</feature>
<feature type="region of interest" description="Disordered" evidence="1">
    <location>
        <begin position="206"/>
        <end position="257"/>
    </location>
</feature>
<feature type="region of interest" description="Disordered" evidence="1">
    <location>
        <begin position="538"/>
        <end position="589"/>
    </location>
</feature>
<feature type="region of interest" description="Disordered" evidence="1">
    <location>
        <begin position="58"/>
        <end position="91"/>
    </location>
</feature>
<feature type="region of interest" description="Disordered" evidence="1">
    <location>
        <begin position="705"/>
        <end position="786"/>
    </location>
</feature>
<dbReference type="AlphaFoldDB" id="A0AAD7YAT4"/>
<protein>
    <submittedName>
        <fullName evidence="2">Uncharacterized protein</fullName>
    </submittedName>
</protein>